<keyword evidence="7" id="KW-1185">Reference proteome</keyword>
<feature type="transmembrane region" description="Helical" evidence="5">
    <location>
        <begin position="178"/>
        <end position="203"/>
    </location>
</feature>
<keyword evidence="2 5" id="KW-0812">Transmembrane</keyword>
<dbReference type="SUPFAM" id="SSF48652">
    <property type="entry name" value="Tetraspanin"/>
    <property type="match status" value="1"/>
</dbReference>
<evidence type="ECO:0000256" key="3">
    <source>
        <dbReference type="ARBA" id="ARBA00022989"/>
    </source>
</evidence>
<feature type="transmembrane region" description="Helical" evidence="5">
    <location>
        <begin position="43"/>
        <end position="68"/>
    </location>
</feature>
<evidence type="ECO:0000256" key="2">
    <source>
        <dbReference type="ARBA" id="ARBA00022692"/>
    </source>
</evidence>
<keyword evidence="4 5" id="KW-0472">Membrane</keyword>
<dbReference type="Pfam" id="PF00335">
    <property type="entry name" value="Tetraspanin"/>
    <property type="match status" value="1"/>
</dbReference>
<evidence type="ECO:0000256" key="4">
    <source>
        <dbReference type="ARBA" id="ARBA00023136"/>
    </source>
</evidence>
<dbReference type="Gene3D" id="1.10.1450.10">
    <property type="entry name" value="Tetraspanin"/>
    <property type="match status" value="1"/>
</dbReference>
<comment type="subcellular location">
    <subcellularLocation>
        <location evidence="1">Membrane</location>
        <topology evidence="1">Multi-pass membrane protein</topology>
    </subcellularLocation>
</comment>
<dbReference type="GO" id="GO:0016020">
    <property type="term" value="C:membrane"/>
    <property type="evidence" value="ECO:0007669"/>
    <property type="project" value="UniProtKB-SubCell"/>
</dbReference>
<sequence length="216" mass="25206">MSARVITFFILFLFFLISAFETFTLTLLKVVGDYFCPEVVRYHVIDALLGVFCVLTILHVFAMLGVCFYWSWGKYFYTVVFTLLLILLTMVVSISYIRRDEVKPLLESCSLFDFNLIEYRENRYINEYQMNHHCCGLTGPQNWGSNWYPPSCCENQNQLCVEPFNKPCSNFLTVWQPWIPATILGGLGGMVFLSPFVIVGIIYSRRRQSFEYFTLN</sequence>
<organism evidence="6 7">
    <name type="scientific">Thelohanellus kitauei</name>
    <name type="common">Myxosporean</name>
    <dbReference type="NCBI Taxonomy" id="669202"/>
    <lineage>
        <taxon>Eukaryota</taxon>
        <taxon>Metazoa</taxon>
        <taxon>Cnidaria</taxon>
        <taxon>Myxozoa</taxon>
        <taxon>Myxosporea</taxon>
        <taxon>Bivalvulida</taxon>
        <taxon>Platysporina</taxon>
        <taxon>Myxobolidae</taxon>
        <taxon>Thelohanellus</taxon>
    </lineage>
</organism>
<keyword evidence="3 5" id="KW-1133">Transmembrane helix</keyword>
<feature type="transmembrane region" description="Helical" evidence="5">
    <location>
        <begin position="75"/>
        <end position="97"/>
    </location>
</feature>
<accession>A0A0C2NF55</accession>
<dbReference type="Proteomes" id="UP000031668">
    <property type="component" value="Unassembled WGS sequence"/>
</dbReference>
<dbReference type="OrthoDB" id="10033535at2759"/>
<protein>
    <submittedName>
        <fullName evidence="6">Tetraspanin-6</fullName>
    </submittedName>
</protein>
<name>A0A0C2NF55_THEKT</name>
<evidence type="ECO:0000256" key="1">
    <source>
        <dbReference type="ARBA" id="ARBA00004141"/>
    </source>
</evidence>
<comment type="caution">
    <text evidence="6">The sequence shown here is derived from an EMBL/GenBank/DDBJ whole genome shotgun (WGS) entry which is preliminary data.</text>
</comment>
<dbReference type="InterPro" id="IPR008952">
    <property type="entry name" value="Tetraspanin_EC2_sf"/>
</dbReference>
<evidence type="ECO:0000256" key="5">
    <source>
        <dbReference type="SAM" id="Phobius"/>
    </source>
</evidence>
<reference evidence="6 7" key="1">
    <citation type="journal article" date="2014" name="Genome Biol. Evol.">
        <title>The genome of the myxosporean Thelohanellus kitauei shows adaptations to nutrient acquisition within its fish host.</title>
        <authorList>
            <person name="Yang Y."/>
            <person name="Xiong J."/>
            <person name="Zhou Z."/>
            <person name="Huo F."/>
            <person name="Miao W."/>
            <person name="Ran C."/>
            <person name="Liu Y."/>
            <person name="Zhang J."/>
            <person name="Feng J."/>
            <person name="Wang M."/>
            <person name="Wang M."/>
            <person name="Wang L."/>
            <person name="Yao B."/>
        </authorList>
    </citation>
    <scope>NUCLEOTIDE SEQUENCE [LARGE SCALE GENOMIC DNA]</scope>
    <source>
        <strain evidence="6">Wuqing</strain>
    </source>
</reference>
<dbReference type="EMBL" id="JWZT01001161">
    <property type="protein sequence ID" value="KII72617.1"/>
    <property type="molecule type" value="Genomic_DNA"/>
</dbReference>
<gene>
    <name evidence="6" type="ORF">RF11_06449</name>
</gene>
<evidence type="ECO:0000313" key="7">
    <source>
        <dbReference type="Proteomes" id="UP000031668"/>
    </source>
</evidence>
<dbReference type="AlphaFoldDB" id="A0A0C2NF55"/>
<dbReference type="InterPro" id="IPR018499">
    <property type="entry name" value="Tetraspanin/Peripherin"/>
</dbReference>
<dbReference type="CDD" id="cd03127">
    <property type="entry name" value="tetraspanin_LEL"/>
    <property type="match status" value="1"/>
</dbReference>
<evidence type="ECO:0000313" key="6">
    <source>
        <dbReference type="EMBL" id="KII72617.1"/>
    </source>
</evidence>
<proteinExistence type="predicted"/>